<dbReference type="PANTHER" id="PTHR42960">
    <property type="entry name" value="YCF46 PROTEIN"/>
    <property type="match status" value="1"/>
</dbReference>
<feature type="domain" description="AAA+ ATPase" evidence="5">
    <location>
        <begin position="263"/>
        <end position="396"/>
    </location>
</feature>
<evidence type="ECO:0000256" key="2">
    <source>
        <dbReference type="ARBA" id="ARBA00022840"/>
    </source>
</evidence>
<evidence type="ECO:0000313" key="7">
    <source>
        <dbReference type="Proteomes" id="UP000010164"/>
    </source>
</evidence>
<dbReference type="InterPro" id="IPR052381">
    <property type="entry name" value="AAA_domain_protein"/>
</dbReference>
<dbReference type="InterPro" id="IPR027417">
    <property type="entry name" value="P-loop_NTPase"/>
</dbReference>
<dbReference type="GO" id="GO:0005524">
    <property type="term" value="F:ATP binding"/>
    <property type="evidence" value="ECO:0007669"/>
    <property type="project" value="UniProtKB-KW"/>
</dbReference>
<keyword evidence="7" id="KW-1185">Reference proteome</keyword>
<dbReference type="InterPro" id="IPR003959">
    <property type="entry name" value="ATPase_AAA_core"/>
</dbReference>
<dbReference type="eggNOG" id="COG0464">
    <property type="taxonomic scope" value="Bacteria"/>
</dbReference>
<keyword evidence="1" id="KW-0547">Nucleotide-binding</keyword>
<dbReference type="GO" id="GO:0016887">
    <property type="term" value="F:ATP hydrolysis activity"/>
    <property type="evidence" value="ECO:0007669"/>
    <property type="project" value="InterPro"/>
</dbReference>
<dbReference type="Gene3D" id="1.10.8.60">
    <property type="match status" value="1"/>
</dbReference>
<dbReference type="EMBL" id="AMRJ01000028">
    <property type="protein sequence ID" value="EKF73341.1"/>
    <property type="molecule type" value="Genomic_DNA"/>
</dbReference>
<dbReference type="Proteomes" id="UP000010164">
    <property type="component" value="Unassembled WGS sequence"/>
</dbReference>
<dbReference type="PATRIC" id="fig|1177179.3.peg.2822"/>
<dbReference type="RefSeq" id="WP_008930028.1">
    <property type="nucleotide sequence ID" value="NZ_AMRJ01000028.1"/>
</dbReference>
<dbReference type="InterPro" id="IPR003593">
    <property type="entry name" value="AAA+_ATPase"/>
</dbReference>
<dbReference type="SUPFAM" id="SSF52540">
    <property type="entry name" value="P-loop containing nucleoside triphosphate hydrolases"/>
    <property type="match status" value="2"/>
</dbReference>
<dbReference type="Pfam" id="PF00004">
    <property type="entry name" value="AAA"/>
    <property type="match status" value="1"/>
</dbReference>
<sequence length="493" mass="54897">MSDLNDLKMLLESRYPLVVIETWEELRALDLIRRLGMRTGKPVFGWNAVDGLRRLEFEDAPSQKHTVEADAMLAQIRGTREPGIYALCDLHPYLQADQPRQVRLLKQIALQHENLQHSLVLISHQLDIPPELSRYCARFSLSMPDEQQLHHIVQDEARRFKQEKGERVRADRASLERLVRNLRGLSFEDARKLARGAIIHDGAITEDDLPEVNKAKFALMEMDGVLTYEYDTESFASVGGLQGLKDWLAKREHAFHGGHGLDSPRGVMLVGVQGGGKSLAAKAVAGLWGLPLLRLDMGAIYNKFFGESERNVREALKLAETMSPCVLWIDEIEKGIAVGDNDGGTSRRVLGTLLTWMAENRSKVFMVATANDIERLPPELIRKGRLDEIFFVDLPEPPVREVIFRIHLQRRGQNPADFDLAALAGHSDGFTGAEIEQAVVAGLYSAGAANRTLDQTLLEAELAATVPLSVTMAESLARLRHWCQGRAVDAAGA</sequence>
<comment type="similarity">
    <text evidence="3">Belongs to the AAA ATPase family. Highly divergent.</text>
</comment>
<gene>
    <name evidence="6" type="ORF">A11A3_14290</name>
</gene>
<dbReference type="PANTHER" id="PTHR42960:SF1">
    <property type="entry name" value="YCF46 PROTEIN"/>
    <property type="match status" value="1"/>
</dbReference>
<name>L0W8T5_9GAMM</name>
<reference evidence="6 7" key="1">
    <citation type="journal article" date="2012" name="J. Bacteriol.">
        <title>Genome Sequence of the Alkane-Degrading Bacterium Alcanivorax hongdengensis Type Strain A-11-3.</title>
        <authorList>
            <person name="Lai Q."/>
            <person name="Shao Z."/>
        </authorList>
    </citation>
    <scope>NUCLEOTIDE SEQUENCE [LARGE SCALE GENOMIC DNA]</scope>
    <source>
        <strain evidence="6 7">A-11-3</strain>
    </source>
</reference>
<evidence type="ECO:0000259" key="5">
    <source>
        <dbReference type="SMART" id="SM00382"/>
    </source>
</evidence>
<dbReference type="STRING" id="1177179.A11A3_14290"/>
<accession>L0W8T5</accession>
<evidence type="ECO:0000313" key="6">
    <source>
        <dbReference type="EMBL" id="EKF73341.1"/>
    </source>
</evidence>
<keyword evidence="2" id="KW-0067">ATP-binding</keyword>
<dbReference type="SMART" id="SM00382">
    <property type="entry name" value="AAA"/>
    <property type="match status" value="1"/>
</dbReference>
<evidence type="ECO:0000256" key="1">
    <source>
        <dbReference type="ARBA" id="ARBA00022741"/>
    </source>
</evidence>
<proteinExistence type="inferred from homology"/>
<dbReference type="OrthoDB" id="9809379at2"/>
<evidence type="ECO:0000256" key="4">
    <source>
        <dbReference type="ARBA" id="ARBA00040480"/>
    </source>
</evidence>
<dbReference type="AlphaFoldDB" id="L0W8T5"/>
<organism evidence="6 7">
    <name type="scientific">Alcanivorax hongdengensis A-11-3</name>
    <dbReference type="NCBI Taxonomy" id="1177179"/>
    <lineage>
        <taxon>Bacteria</taxon>
        <taxon>Pseudomonadati</taxon>
        <taxon>Pseudomonadota</taxon>
        <taxon>Gammaproteobacteria</taxon>
        <taxon>Oceanospirillales</taxon>
        <taxon>Alcanivoracaceae</taxon>
        <taxon>Alcanivorax</taxon>
    </lineage>
</organism>
<protein>
    <recommendedName>
        <fullName evidence="4">Uncharacterized AAA domain-containing protein ycf46</fullName>
    </recommendedName>
</protein>
<evidence type="ECO:0000256" key="3">
    <source>
        <dbReference type="ARBA" id="ARBA00038088"/>
    </source>
</evidence>
<comment type="caution">
    <text evidence="6">The sequence shown here is derived from an EMBL/GenBank/DDBJ whole genome shotgun (WGS) entry which is preliminary data.</text>
</comment>
<dbReference type="Gene3D" id="3.40.50.300">
    <property type="entry name" value="P-loop containing nucleotide triphosphate hydrolases"/>
    <property type="match status" value="1"/>
</dbReference>